<dbReference type="GO" id="GO:0031267">
    <property type="term" value="F:small GTPase binding"/>
    <property type="evidence" value="ECO:0007669"/>
    <property type="project" value="TreeGrafter"/>
</dbReference>
<dbReference type="PANTHER" id="PTHR47219:SF9">
    <property type="entry name" value="GTPASE ACTIVATING PROTEIN AND CENTROSOME-ASSOCIATED, ISOFORM B"/>
    <property type="match status" value="1"/>
</dbReference>
<sequence length="123" mass="14140">MPPPRNPKADQLPDVAKAFEDVGIEAHMFASQWLLTLFTAKFPLNLVFHILDVFLCEVSLMRLSVHPPPASFFLRSHLSSFVFLFFYWKQALPRQRFSQLPSHDTCAHCRPVVKANALNTCKR</sequence>
<dbReference type="OrthoDB" id="295078at2759"/>
<dbReference type="GO" id="GO:0005096">
    <property type="term" value="F:GTPase activator activity"/>
    <property type="evidence" value="ECO:0007669"/>
    <property type="project" value="TreeGrafter"/>
</dbReference>
<evidence type="ECO:0000313" key="3">
    <source>
        <dbReference type="Proteomes" id="UP000281553"/>
    </source>
</evidence>
<dbReference type="Gene3D" id="1.10.472.80">
    <property type="entry name" value="Ypt/Rab-GAP domain of gyp1p, domain 3"/>
    <property type="match status" value="1"/>
</dbReference>
<dbReference type="Pfam" id="PF00566">
    <property type="entry name" value="RabGAP-TBC"/>
    <property type="match status" value="1"/>
</dbReference>
<gene>
    <name evidence="2" type="ORF">DILT_LOCUS19669</name>
</gene>
<reference evidence="2 3" key="1">
    <citation type="submission" date="2018-11" db="EMBL/GenBank/DDBJ databases">
        <authorList>
            <consortium name="Pathogen Informatics"/>
        </authorList>
    </citation>
    <scope>NUCLEOTIDE SEQUENCE [LARGE SCALE GENOMIC DNA]</scope>
</reference>
<evidence type="ECO:0000313" key="2">
    <source>
        <dbReference type="EMBL" id="VDN45657.1"/>
    </source>
</evidence>
<accession>A0A3P7PM06</accession>
<dbReference type="AlphaFoldDB" id="A0A3P7PM06"/>
<keyword evidence="3" id="KW-1185">Reference proteome</keyword>
<name>A0A3P7PM06_DIBLA</name>
<feature type="domain" description="Rab-GAP TBC" evidence="1">
    <location>
        <begin position="1"/>
        <end position="58"/>
    </location>
</feature>
<protein>
    <recommendedName>
        <fullName evidence="1">Rab-GAP TBC domain-containing protein</fullName>
    </recommendedName>
</protein>
<evidence type="ECO:0000259" key="1">
    <source>
        <dbReference type="PROSITE" id="PS50086"/>
    </source>
</evidence>
<dbReference type="InterPro" id="IPR035969">
    <property type="entry name" value="Rab-GAP_TBC_sf"/>
</dbReference>
<dbReference type="Proteomes" id="UP000281553">
    <property type="component" value="Unassembled WGS sequence"/>
</dbReference>
<dbReference type="SUPFAM" id="SSF47923">
    <property type="entry name" value="Ypt/Rab-GAP domain of gyp1p"/>
    <property type="match status" value="1"/>
</dbReference>
<organism evidence="2 3">
    <name type="scientific">Dibothriocephalus latus</name>
    <name type="common">Fish tapeworm</name>
    <name type="synonym">Diphyllobothrium latum</name>
    <dbReference type="NCBI Taxonomy" id="60516"/>
    <lineage>
        <taxon>Eukaryota</taxon>
        <taxon>Metazoa</taxon>
        <taxon>Spiralia</taxon>
        <taxon>Lophotrochozoa</taxon>
        <taxon>Platyhelminthes</taxon>
        <taxon>Cestoda</taxon>
        <taxon>Eucestoda</taxon>
        <taxon>Diphyllobothriidea</taxon>
        <taxon>Diphyllobothriidae</taxon>
        <taxon>Dibothriocephalus</taxon>
    </lineage>
</organism>
<dbReference type="PROSITE" id="PS50086">
    <property type="entry name" value="TBC_RABGAP"/>
    <property type="match status" value="1"/>
</dbReference>
<proteinExistence type="predicted"/>
<dbReference type="InterPro" id="IPR000195">
    <property type="entry name" value="Rab-GAP-TBC_dom"/>
</dbReference>
<dbReference type="PANTHER" id="PTHR47219">
    <property type="entry name" value="RAB GTPASE-ACTIVATING PROTEIN 1-LIKE"/>
    <property type="match status" value="1"/>
</dbReference>
<dbReference type="EMBL" id="UYRU01118146">
    <property type="protein sequence ID" value="VDN45657.1"/>
    <property type="molecule type" value="Genomic_DNA"/>
</dbReference>
<dbReference type="InterPro" id="IPR050302">
    <property type="entry name" value="Rab_GAP_TBC_domain"/>
</dbReference>